<protein>
    <submittedName>
        <fullName evidence="2">Uncharacterized protein</fullName>
    </submittedName>
</protein>
<proteinExistence type="predicted"/>
<keyword evidence="3" id="KW-1185">Reference proteome</keyword>
<accession>A0A3N4HY72</accession>
<keyword evidence="1" id="KW-0812">Transmembrane</keyword>
<dbReference type="EMBL" id="ML119707">
    <property type="protein sequence ID" value="RPA78805.1"/>
    <property type="molecule type" value="Genomic_DNA"/>
</dbReference>
<organism evidence="2 3">
    <name type="scientific">Ascobolus immersus RN42</name>
    <dbReference type="NCBI Taxonomy" id="1160509"/>
    <lineage>
        <taxon>Eukaryota</taxon>
        <taxon>Fungi</taxon>
        <taxon>Dikarya</taxon>
        <taxon>Ascomycota</taxon>
        <taxon>Pezizomycotina</taxon>
        <taxon>Pezizomycetes</taxon>
        <taxon>Pezizales</taxon>
        <taxon>Ascobolaceae</taxon>
        <taxon>Ascobolus</taxon>
    </lineage>
</organism>
<feature type="transmembrane region" description="Helical" evidence="1">
    <location>
        <begin position="31"/>
        <end position="51"/>
    </location>
</feature>
<keyword evidence="1" id="KW-1133">Transmembrane helix</keyword>
<sequence length="70" mass="8074">MHEYLRKNCYVSTSESSLKTYKIRVLDQFDLTTLALVLTAPTLVLTIPTLVHARLRQIESSEYACQNEEQ</sequence>
<keyword evidence="1" id="KW-0472">Membrane</keyword>
<name>A0A3N4HY72_ASCIM</name>
<reference evidence="2 3" key="1">
    <citation type="journal article" date="2018" name="Nat. Ecol. Evol.">
        <title>Pezizomycetes genomes reveal the molecular basis of ectomycorrhizal truffle lifestyle.</title>
        <authorList>
            <person name="Murat C."/>
            <person name="Payen T."/>
            <person name="Noel B."/>
            <person name="Kuo A."/>
            <person name="Morin E."/>
            <person name="Chen J."/>
            <person name="Kohler A."/>
            <person name="Krizsan K."/>
            <person name="Balestrini R."/>
            <person name="Da Silva C."/>
            <person name="Montanini B."/>
            <person name="Hainaut M."/>
            <person name="Levati E."/>
            <person name="Barry K.W."/>
            <person name="Belfiori B."/>
            <person name="Cichocki N."/>
            <person name="Clum A."/>
            <person name="Dockter R.B."/>
            <person name="Fauchery L."/>
            <person name="Guy J."/>
            <person name="Iotti M."/>
            <person name="Le Tacon F."/>
            <person name="Lindquist E.A."/>
            <person name="Lipzen A."/>
            <person name="Malagnac F."/>
            <person name="Mello A."/>
            <person name="Molinier V."/>
            <person name="Miyauchi S."/>
            <person name="Poulain J."/>
            <person name="Riccioni C."/>
            <person name="Rubini A."/>
            <person name="Sitrit Y."/>
            <person name="Splivallo R."/>
            <person name="Traeger S."/>
            <person name="Wang M."/>
            <person name="Zifcakova L."/>
            <person name="Wipf D."/>
            <person name="Zambonelli A."/>
            <person name="Paolocci F."/>
            <person name="Nowrousian M."/>
            <person name="Ottonello S."/>
            <person name="Baldrian P."/>
            <person name="Spatafora J.W."/>
            <person name="Henrissat B."/>
            <person name="Nagy L.G."/>
            <person name="Aury J.M."/>
            <person name="Wincker P."/>
            <person name="Grigoriev I.V."/>
            <person name="Bonfante P."/>
            <person name="Martin F.M."/>
        </authorList>
    </citation>
    <scope>NUCLEOTIDE SEQUENCE [LARGE SCALE GENOMIC DNA]</scope>
    <source>
        <strain evidence="2 3">RN42</strain>
    </source>
</reference>
<gene>
    <name evidence="2" type="ORF">BJ508DRAFT_328965</name>
</gene>
<dbReference type="AlphaFoldDB" id="A0A3N4HY72"/>
<evidence type="ECO:0000256" key="1">
    <source>
        <dbReference type="SAM" id="Phobius"/>
    </source>
</evidence>
<evidence type="ECO:0000313" key="3">
    <source>
        <dbReference type="Proteomes" id="UP000275078"/>
    </source>
</evidence>
<evidence type="ECO:0000313" key="2">
    <source>
        <dbReference type="EMBL" id="RPA78805.1"/>
    </source>
</evidence>
<dbReference type="Proteomes" id="UP000275078">
    <property type="component" value="Unassembled WGS sequence"/>
</dbReference>